<dbReference type="InterPro" id="IPR005844">
    <property type="entry name" value="A-D-PHexomutase_a/b/a-I"/>
</dbReference>
<protein>
    <recommendedName>
        <fullName evidence="4 11">Phosphoacetylglucosamine mutase</fullName>
        <shortName evidence="11">PAGM</shortName>
        <ecNumber evidence="4 11">5.4.2.3</ecNumber>
    </recommendedName>
    <alternativeName>
        <fullName evidence="10 11">Acetylglucosamine phosphomutase</fullName>
    </alternativeName>
    <alternativeName>
        <fullName evidence="9 11">N-acetylglucosamine-phosphate mutase</fullName>
    </alternativeName>
</protein>
<feature type="domain" description="Phosphoacetylglucosamine mutase AMG1" evidence="17">
    <location>
        <begin position="295"/>
        <end position="431"/>
    </location>
</feature>
<dbReference type="InterPro" id="IPR016657">
    <property type="entry name" value="PAGM"/>
</dbReference>
<dbReference type="PROSITE" id="PS00710">
    <property type="entry name" value="PGM_PMM"/>
    <property type="match status" value="1"/>
</dbReference>
<dbReference type="InterPro" id="IPR016055">
    <property type="entry name" value="A-D-PHexomutase_a/b/a-I/II/III"/>
</dbReference>
<proteinExistence type="inferred from homology"/>
<feature type="binding site" evidence="13">
    <location>
        <begin position="495"/>
        <end position="499"/>
    </location>
    <ligand>
        <name>substrate</name>
    </ligand>
</feature>
<feature type="binding site" evidence="13">
    <location>
        <position position="504"/>
    </location>
    <ligand>
        <name>substrate</name>
    </ligand>
</feature>
<evidence type="ECO:0000256" key="13">
    <source>
        <dbReference type="PIRSR" id="PIRSR016408-2"/>
    </source>
</evidence>
<evidence type="ECO:0000256" key="3">
    <source>
        <dbReference type="ARBA" id="ARBA00010231"/>
    </source>
</evidence>
<evidence type="ECO:0000256" key="8">
    <source>
        <dbReference type="ARBA" id="ARBA00023235"/>
    </source>
</evidence>
<dbReference type="Pfam" id="PF00408">
    <property type="entry name" value="PGM_PMM_IV"/>
    <property type="match status" value="1"/>
</dbReference>
<evidence type="ECO:0000256" key="2">
    <source>
        <dbReference type="ARBA" id="ARBA00004865"/>
    </source>
</evidence>
<organism evidence="18 19">
    <name type="scientific">Symbiochloris irregularis</name>
    <dbReference type="NCBI Taxonomy" id="706552"/>
    <lineage>
        <taxon>Eukaryota</taxon>
        <taxon>Viridiplantae</taxon>
        <taxon>Chlorophyta</taxon>
        <taxon>core chlorophytes</taxon>
        <taxon>Trebouxiophyceae</taxon>
        <taxon>Trebouxiales</taxon>
        <taxon>Trebouxiaceae</taxon>
        <taxon>Symbiochloris</taxon>
    </lineage>
</organism>
<dbReference type="InterPro" id="IPR005843">
    <property type="entry name" value="A-D-PHexomutase_C"/>
</dbReference>
<dbReference type="GO" id="GO:0006048">
    <property type="term" value="P:UDP-N-acetylglucosamine biosynthetic process"/>
    <property type="evidence" value="ECO:0007669"/>
    <property type="project" value="UniProtKB-UniRule"/>
</dbReference>
<comment type="caution">
    <text evidence="18">The sequence shown here is derived from an EMBL/GenBank/DDBJ whole genome shotgun (WGS) entry which is preliminary data.</text>
</comment>
<dbReference type="Pfam" id="PF02878">
    <property type="entry name" value="PGM_PMM_I"/>
    <property type="match status" value="2"/>
</dbReference>
<feature type="domain" description="Alpha-D-phosphohexomutase alpha/beta/alpha" evidence="16">
    <location>
        <begin position="53"/>
        <end position="89"/>
    </location>
</feature>
<feature type="domain" description="Alpha-D-phosphohexomutase C-terminal" evidence="15">
    <location>
        <begin position="479"/>
        <end position="523"/>
    </location>
</feature>
<name>A0AAW1P7V8_9CHLO</name>
<dbReference type="GO" id="GO:0000287">
    <property type="term" value="F:magnesium ion binding"/>
    <property type="evidence" value="ECO:0007669"/>
    <property type="project" value="InterPro"/>
</dbReference>
<evidence type="ECO:0000259" key="17">
    <source>
        <dbReference type="Pfam" id="PF21404"/>
    </source>
</evidence>
<evidence type="ECO:0000256" key="11">
    <source>
        <dbReference type="PIRNR" id="PIRNR016408"/>
    </source>
</evidence>
<keyword evidence="19" id="KW-1185">Reference proteome</keyword>
<keyword evidence="7 11" id="KW-0460">Magnesium</keyword>
<evidence type="ECO:0000256" key="10">
    <source>
        <dbReference type="ARBA" id="ARBA00032065"/>
    </source>
</evidence>
<dbReference type="EC" id="5.4.2.3" evidence="4 11"/>
<dbReference type="FunFam" id="3.40.120.10:FF:000013">
    <property type="entry name" value="Phosphoacetylglucosamine mutase"/>
    <property type="match status" value="1"/>
</dbReference>
<comment type="function">
    <text evidence="11">Interconverts GlcNAc-6-P and GlcNAc-1-P.</text>
</comment>
<dbReference type="AlphaFoldDB" id="A0AAW1P7V8"/>
<feature type="active site" description="Phosphoserine intermediate" evidence="12">
    <location>
        <position position="66"/>
    </location>
</feature>
<dbReference type="InterPro" id="IPR036900">
    <property type="entry name" value="A-D-PHexomutase_C_sf"/>
</dbReference>
<dbReference type="EMBL" id="JALJOQ010000041">
    <property type="protein sequence ID" value="KAK9805800.1"/>
    <property type="molecule type" value="Genomic_DNA"/>
</dbReference>
<reference evidence="18 19" key="1">
    <citation type="journal article" date="2024" name="Nat. Commun.">
        <title>Phylogenomics reveals the evolutionary origins of lichenization in chlorophyte algae.</title>
        <authorList>
            <person name="Puginier C."/>
            <person name="Libourel C."/>
            <person name="Otte J."/>
            <person name="Skaloud P."/>
            <person name="Haon M."/>
            <person name="Grisel S."/>
            <person name="Petersen M."/>
            <person name="Berrin J.G."/>
            <person name="Delaux P.M."/>
            <person name="Dal Grande F."/>
            <person name="Keller J."/>
        </authorList>
    </citation>
    <scope>NUCLEOTIDE SEQUENCE [LARGE SCALE GENOMIC DNA]</scope>
    <source>
        <strain evidence="18 19">SAG 2036</strain>
    </source>
</reference>
<dbReference type="PANTHER" id="PTHR45955:SF1">
    <property type="entry name" value="PHOSPHOACETYLGLUCOSAMINE MUTASE"/>
    <property type="match status" value="1"/>
</dbReference>
<comment type="cofactor">
    <cofactor evidence="11 14">
        <name>Mg(2+)</name>
        <dbReference type="ChEBI" id="CHEBI:18420"/>
    </cofactor>
    <text evidence="11 14">Binds 1 Mg(2+) ion per subunit.</text>
</comment>
<dbReference type="Gene3D" id="3.40.120.10">
    <property type="entry name" value="Alpha-D-Glucose-1,6-Bisphosphate, subunit A, domain 3"/>
    <property type="match status" value="3"/>
</dbReference>
<evidence type="ECO:0000256" key="5">
    <source>
        <dbReference type="ARBA" id="ARBA00022553"/>
    </source>
</evidence>
<evidence type="ECO:0000313" key="19">
    <source>
        <dbReference type="Proteomes" id="UP001465755"/>
    </source>
</evidence>
<dbReference type="InterPro" id="IPR049022">
    <property type="entry name" value="AMG1_III"/>
</dbReference>
<comment type="catalytic activity">
    <reaction evidence="1 11">
        <text>N-acetyl-alpha-D-glucosamine 1-phosphate = N-acetyl-D-glucosamine 6-phosphate</text>
        <dbReference type="Rhea" id="RHEA:23804"/>
        <dbReference type="ChEBI" id="CHEBI:57513"/>
        <dbReference type="ChEBI" id="CHEBI:57776"/>
        <dbReference type="EC" id="5.4.2.3"/>
    </reaction>
</comment>
<dbReference type="SUPFAM" id="SSF55957">
    <property type="entry name" value="Phosphoglucomutase, C-terminal domain"/>
    <property type="match status" value="1"/>
</dbReference>
<dbReference type="GO" id="GO:0005975">
    <property type="term" value="P:carbohydrate metabolic process"/>
    <property type="evidence" value="ECO:0007669"/>
    <property type="project" value="InterPro"/>
</dbReference>
<dbReference type="CDD" id="cd03086">
    <property type="entry name" value="PGM3"/>
    <property type="match status" value="1"/>
</dbReference>
<feature type="domain" description="Alpha-D-phosphohexomutase alpha/beta/alpha" evidence="16">
    <location>
        <begin position="120"/>
        <end position="171"/>
    </location>
</feature>
<feature type="binding site" evidence="14">
    <location>
        <position position="275"/>
    </location>
    <ligand>
        <name>Mg(2+)</name>
        <dbReference type="ChEBI" id="CHEBI:18420"/>
    </ligand>
</feature>
<comment type="pathway">
    <text evidence="2 11">Nucleotide-sugar biosynthesis; UDP-N-acetyl-alpha-D-glucosamine biosynthesis; N-acetyl-alpha-D-glucosamine 1-phosphate from alpha-D-glucosamine 6-phosphate (route I): step 2/2.</text>
</comment>
<feature type="binding site" evidence="14">
    <location>
        <position position="279"/>
    </location>
    <ligand>
        <name>Mg(2+)</name>
        <dbReference type="ChEBI" id="CHEBI:18420"/>
    </ligand>
</feature>
<dbReference type="Pfam" id="PF21404">
    <property type="entry name" value="AMG1_III"/>
    <property type="match status" value="1"/>
</dbReference>
<feature type="binding site" evidence="14">
    <location>
        <position position="277"/>
    </location>
    <ligand>
        <name>Mg(2+)</name>
        <dbReference type="ChEBI" id="CHEBI:18420"/>
    </ligand>
</feature>
<evidence type="ECO:0000256" key="4">
    <source>
        <dbReference type="ARBA" id="ARBA00012731"/>
    </source>
</evidence>
<accession>A0AAW1P7V8</accession>
<dbReference type="PIRSF" id="PIRSF016408">
    <property type="entry name" value="PAGM"/>
    <property type="match status" value="1"/>
</dbReference>
<feature type="binding site" description="via phosphate group" evidence="14">
    <location>
        <position position="66"/>
    </location>
    <ligand>
        <name>Mg(2+)</name>
        <dbReference type="ChEBI" id="CHEBI:18420"/>
    </ligand>
</feature>
<dbReference type="FunFam" id="3.30.310.50:FF:000003">
    <property type="entry name" value="Phosphoacetylglucosamine mutase"/>
    <property type="match status" value="1"/>
</dbReference>
<gene>
    <name evidence="18" type="ORF">WJX73_001329</name>
</gene>
<dbReference type="SUPFAM" id="SSF53738">
    <property type="entry name" value="Phosphoglucomutase, first 3 domains"/>
    <property type="match status" value="3"/>
</dbReference>
<evidence type="ECO:0000256" key="6">
    <source>
        <dbReference type="ARBA" id="ARBA00022723"/>
    </source>
</evidence>
<dbReference type="Gene3D" id="3.30.310.50">
    <property type="entry name" value="Alpha-D-phosphohexomutase, C-terminal domain"/>
    <property type="match status" value="1"/>
</dbReference>
<dbReference type="PANTHER" id="PTHR45955">
    <property type="entry name" value="PHOSPHOACETYLGLUCOSAMINE MUTASE"/>
    <property type="match status" value="1"/>
</dbReference>
<evidence type="ECO:0000256" key="14">
    <source>
        <dbReference type="PIRSR" id="PIRSR016408-3"/>
    </source>
</evidence>
<comment type="similarity">
    <text evidence="3 11">Belongs to the phosphohexose mutase family.</text>
</comment>
<keyword evidence="6 11" id="KW-0479">Metal-binding</keyword>
<keyword evidence="8 11" id="KW-0413">Isomerase</keyword>
<evidence type="ECO:0000256" key="1">
    <source>
        <dbReference type="ARBA" id="ARBA00000558"/>
    </source>
</evidence>
<evidence type="ECO:0000259" key="16">
    <source>
        <dbReference type="Pfam" id="PF02878"/>
    </source>
</evidence>
<dbReference type="GO" id="GO:0004610">
    <property type="term" value="F:phosphoacetylglucosamine mutase activity"/>
    <property type="evidence" value="ECO:0007669"/>
    <property type="project" value="UniProtKB-UniRule"/>
</dbReference>
<dbReference type="Proteomes" id="UP001465755">
    <property type="component" value="Unassembled WGS sequence"/>
</dbReference>
<evidence type="ECO:0000256" key="7">
    <source>
        <dbReference type="ARBA" id="ARBA00022842"/>
    </source>
</evidence>
<evidence type="ECO:0000256" key="9">
    <source>
        <dbReference type="ARBA" id="ARBA00031926"/>
    </source>
</evidence>
<feature type="binding site" evidence="13">
    <location>
        <begin position="369"/>
        <end position="371"/>
    </location>
    <ligand>
        <name>substrate</name>
    </ligand>
</feature>
<evidence type="ECO:0000313" key="18">
    <source>
        <dbReference type="EMBL" id="KAK9805800.1"/>
    </source>
</evidence>
<keyword evidence="5" id="KW-0597">Phosphoprotein</keyword>
<evidence type="ECO:0000256" key="12">
    <source>
        <dbReference type="PIRSR" id="PIRSR016408-1"/>
    </source>
</evidence>
<dbReference type="InterPro" id="IPR016066">
    <property type="entry name" value="A-D-PHexomutase_CS"/>
</dbReference>
<sequence length="537" mass="56448">MALDVGKLLAGSVQYPKLPEVSPSYGTAGFRSTAVLLPCTVFRCGVLMALRAMHTGAATGIVITASHNPEQDNGVKLVEPSGHMLSPSWEAFADRLANAPDDDALAELCHELISQHSISIGNATVMVAHDSRPSAVALVAAAGDGISCVGATAYACGLLTTPQLHWMVMKCNRKLPHSKEDYFHTLAEAYEQLTAGAATPDEVIIVDCANGVGANALQQLQEKLGAKLRLKLFNTEVGVAGKLNADCGADFVQKERTGPASMTLAECSGRCASIDGDADRLVFFSQEGDTLALLDGDKIAALLALLVQQLLKAAGLEDVSLGVVQTAYANGASTQFLQQLPHCTVQCTPTGVKHLHAAAEKFDIGIYFEANGHGTVLIGKPFLEKLQKTSQAGGEKLQEAARQLEALATLSNQAVGDALSGLLMVEAALQLLQKDLQSWGALYRDLPSRQRKVSVRDRSVVKTADAERKAVSPAGLQEGLDKAAASVKSGRVFVRPSGTEDVVRVYAEAATQEDADGLALEAARLLHHLAGGTGAEV</sequence>
<evidence type="ECO:0000259" key="15">
    <source>
        <dbReference type="Pfam" id="PF00408"/>
    </source>
</evidence>